<evidence type="ECO:0008006" key="8">
    <source>
        <dbReference type="Google" id="ProtNLM"/>
    </source>
</evidence>
<evidence type="ECO:0000256" key="2">
    <source>
        <dbReference type="ARBA" id="ARBA00022692"/>
    </source>
</evidence>
<organism evidence="6 7">
    <name type="scientific">Magnetospirillum moscoviense</name>
    <dbReference type="NCBI Taxonomy" id="1437059"/>
    <lineage>
        <taxon>Bacteria</taxon>
        <taxon>Pseudomonadati</taxon>
        <taxon>Pseudomonadota</taxon>
        <taxon>Alphaproteobacteria</taxon>
        <taxon>Rhodospirillales</taxon>
        <taxon>Rhodospirillaceae</taxon>
        <taxon>Magnetospirillum</taxon>
    </lineage>
</organism>
<dbReference type="Proteomes" id="UP000078543">
    <property type="component" value="Unassembled WGS sequence"/>
</dbReference>
<dbReference type="STRING" id="1437059.A6A05_15655"/>
<sequence>MTAQTVGLSQETGTSYKPLLMAALSYLGILCFVPLMRNKDDEYVQFHAKQGLVLWMIAVLSMFVLEIPGIGKWFFGFSSMLVLVLSVAGLASVAFRRAWRLPLVGYIADRI</sequence>
<evidence type="ECO:0000256" key="3">
    <source>
        <dbReference type="ARBA" id="ARBA00022989"/>
    </source>
</evidence>
<gene>
    <name evidence="6" type="ORF">A6A05_15655</name>
</gene>
<keyword evidence="7" id="KW-1185">Reference proteome</keyword>
<dbReference type="Pfam" id="PF09685">
    <property type="entry name" value="MamF_MmsF"/>
    <property type="match status" value="1"/>
</dbReference>
<evidence type="ECO:0000256" key="1">
    <source>
        <dbReference type="ARBA" id="ARBA00004141"/>
    </source>
</evidence>
<evidence type="ECO:0000313" key="6">
    <source>
        <dbReference type="EMBL" id="OAN47514.1"/>
    </source>
</evidence>
<feature type="transmembrane region" description="Helical" evidence="5">
    <location>
        <begin position="19"/>
        <end position="36"/>
    </location>
</feature>
<evidence type="ECO:0000313" key="7">
    <source>
        <dbReference type="Proteomes" id="UP000078543"/>
    </source>
</evidence>
<reference evidence="6 7" key="1">
    <citation type="submission" date="2016-04" db="EMBL/GenBank/DDBJ databases">
        <title>Draft genome sequence of freshwater magnetotactic bacteria Magnetospirillum marisnigri SP-1 and Magnetospirillum moscoviense BB-1.</title>
        <authorList>
            <person name="Koziaeva V."/>
            <person name="Dziuba M.V."/>
            <person name="Ivanov T.M."/>
            <person name="Kuznetsov B."/>
            <person name="Grouzdev D.S."/>
        </authorList>
    </citation>
    <scope>NUCLEOTIDE SEQUENCE [LARGE SCALE GENOMIC DNA]</scope>
    <source>
        <strain evidence="6 7">BB-1</strain>
    </source>
</reference>
<comment type="subcellular location">
    <subcellularLocation>
        <location evidence="1">Membrane</location>
        <topology evidence="1">Multi-pass membrane protein</topology>
    </subcellularLocation>
</comment>
<dbReference type="AlphaFoldDB" id="A0A178MHM7"/>
<comment type="caution">
    <text evidence="6">The sequence shown here is derived from an EMBL/GenBank/DDBJ whole genome shotgun (WGS) entry which is preliminary data.</text>
</comment>
<dbReference type="OrthoDB" id="7357340at2"/>
<feature type="transmembrane region" description="Helical" evidence="5">
    <location>
        <begin position="73"/>
        <end position="95"/>
    </location>
</feature>
<dbReference type="RefSeq" id="WP_068503433.1">
    <property type="nucleotide sequence ID" value="NZ_LWQU01000166.1"/>
</dbReference>
<dbReference type="EMBL" id="LWQU01000166">
    <property type="protein sequence ID" value="OAN47514.1"/>
    <property type="molecule type" value="Genomic_DNA"/>
</dbReference>
<keyword evidence="2 5" id="KW-0812">Transmembrane</keyword>
<feature type="transmembrane region" description="Helical" evidence="5">
    <location>
        <begin position="48"/>
        <end position="67"/>
    </location>
</feature>
<keyword evidence="4 5" id="KW-0472">Membrane</keyword>
<protein>
    <recommendedName>
        <fullName evidence="8">Magnetosome protein MamF</fullName>
    </recommendedName>
</protein>
<dbReference type="InterPro" id="IPR019109">
    <property type="entry name" value="MamF_MmsF"/>
</dbReference>
<proteinExistence type="predicted"/>
<keyword evidence="3 5" id="KW-1133">Transmembrane helix</keyword>
<name>A0A178MHM7_9PROT</name>
<evidence type="ECO:0000256" key="4">
    <source>
        <dbReference type="ARBA" id="ARBA00023136"/>
    </source>
</evidence>
<evidence type="ECO:0000256" key="5">
    <source>
        <dbReference type="SAM" id="Phobius"/>
    </source>
</evidence>
<accession>A0A178MHM7</accession>